<name>A0AAV0VMP0_9HEMI</name>
<dbReference type="GO" id="GO:1990904">
    <property type="term" value="C:ribonucleoprotein complex"/>
    <property type="evidence" value="ECO:0007669"/>
    <property type="project" value="UniProtKB-KW"/>
</dbReference>
<evidence type="ECO:0000256" key="2">
    <source>
        <dbReference type="ARBA" id="ARBA00007116"/>
    </source>
</evidence>
<reference evidence="9 10" key="1">
    <citation type="submission" date="2023-01" db="EMBL/GenBank/DDBJ databases">
        <authorList>
            <person name="Whitehead M."/>
        </authorList>
    </citation>
    <scope>NUCLEOTIDE SEQUENCE [LARGE SCALE GENOMIC DNA]</scope>
</reference>
<keyword evidence="5" id="KW-0687">Ribonucleoprotein</keyword>
<dbReference type="GO" id="GO:0005743">
    <property type="term" value="C:mitochondrial inner membrane"/>
    <property type="evidence" value="ECO:0007669"/>
    <property type="project" value="UniProtKB-ARBA"/>
</dbReference>
<feature type="region of interest" description="Disordered" evidence="8">
    <location>
        <begin position="160"/>
        <end position="182"/>
    </location>
</feature>
<keyword evidence="3" id="KW-0689">Ribosomal protein</keyword>
<dbReference type="GO" id="GO:0006412">
    <property type="term" value="P:translation"/>
    <property type="evidence" value="ECO:0007669"/>
    <property type="project" value="InterPro"/>
</dbReference>
<evidence type="ECO:0000256" key="3">
    <source>
        <dbReference type="ARBA" id="ARBA00022980"/>
    </source>
</evidence>
<gene>
    <name evidence="9" type="ORF">MEUPH1_LOCUS1916</name>
</gene>
<sequence length="182" mass="20802">MLVGRQSKNILSSVTNTNIKRCLGTASEDSGHAQFVYNRNPRNLEKLRIAYKPAGYHLEKPGREFWHKLQVTTSKRHVTASVLHHTGVVPVMATTAEWAVRKQLFSTLDKMAYITIGKVLAQRCLECGISDMINTHEVLPNSKLEALLENLLKGGVRLEEDPRYKSPNPWDQERPEKPWEHY</sequence>
<evidence type="ECO:0000256" key="7">
    <source>
        <dbReference type="ARBA" id="ARBA00082661"/>
    </source>
</evidence>
<dbReference type="GO" id="GO:0008097">
    <property type="term" value="F:5S rRNA binding"/>
    <property type="evidence" value="ECO:0007669"/>
    <property type="project" value="TreeGrafter"/>
</dbReference>
<dbReference type="InterPro" id="IPR057268">
    <property type="entry name" value="Ribosomal_L18"/>
</dbReference>
<dbReference type="CDD" id="cd00432">
    <property type="entry name" value="Ribosomal_L18_L5e"/>
    <property type="match status" value="1"/>
</dbReference>
<keyword evidence="4" id="KW-0496">Mitochondrion</keyword>
<dbReference type="Proteomes" id="UP001160148">
    <property type="component" value="Unassembled WGS sequence"/>
</dbReference>
<evidence type="ECO:0000256" key="8">
    <source>
        <dbReference type="SAM" id="MobiDB-lite"/>
    </source>
</evidence>
<dbReference type="PANTHER" id="PTHR12899:SF3">
    <property type="entry name" value="LARGE RIBOSOMAL SUBUNIT PROTEIN UL18M"/>
    <property type="match status" value="1"/>
</dbReference>
<proteinExistence type="inferred from homology"/>
<dbReference type="InterPro" id="IPR005484">
    <property type="entry name" value="Ribosomal_uL18_bac/plant/anim"/>
</dbReference>
<dbReference type="EMBL" id="CARXXK010000001">
    <property type="protein sequence ID" value="CAI6344835.1"/>
    <property type="molecule type" value="Genomic_DNA"/>
</dbReference>
<evidence type="ECO:0000313" key="10">
    <source>
        <dbReference type="Proteomes" id="UP001160148"/>
    </source>
</evidence>
<dbReference type="InterPro" id="IPR036967">
    <property type="entry name" value="Ribosomal_uS11_sf"/>
</dbReference>
<evidence type="ECO:0000256" key="1">
    <source>
        <dbReference type="ARBA" id="ARBA00004173"/>
    </source>
</evidence>
<dbReference type="GO" id="GO:0003735">
    <property type="term" value="F:structural constituent of ribosome"/>
    <property type="evidence" value="ECO:0007669"/>
    <property type="project" value="InterPro"/>
</dbReference>
<comment type="similarity">
    <text evidence="2">Belongs to the universal ribosomal protein uL18 family.</text>
</comment>
<evidence type="ECO:0000313" key="9">
    <source>
        <dbReference type="EMBL" id="CAI6344835.1"/>
    </source>
</evidence>
<dbReference type="FunFam" id="3.30.420.80:FF:000005">
    <property type="entry name" value="39S ribosomal protein L18, mitochondrial"/>
    <property type="match status" value="1"/>
</dbReference>
<evidence type="ECO:0000256" key="5">
    <source>
        <dbReference type="ARBA" id="ARBA00023274"/>
    </source>
</evidence>
<feature type="compositionally biased region" description="Basic and acidic residues" evidence="8">
    <location>
        <begin position="171"/>
        <end position="182"/>
    </location>
</feature>
<dbReference type="PANTHER" id="PTHR12899">
    <property type="entry name" value="39S RIBOSOMAL PROTEIN L18, MITOCHONDRIAL"/>
    <property type="match status" value="1"/>
</dbReference>
<keyword evidence="10" id="KW-1185">Reference proteome</keyword>
<comment type="caution">
    <text evidence="9">The sequence shown here is derived from an EMBL/GenBank/DDBJ whole genome shotgun (WGS) entry which is preliminary data.</text>
</comment>
<protein>
    <recommendedName>
        <fullName evidence="6">Large ribosomal subunit protein uL18m</fullName>
    </recommendedName>
    <alternativeName>
        <fullName evidence="7">39S ribosomal protein L18, mitochondrial</fullName>
    </alternativeName>
</protein>
<evidence type="ECO:0000256" key="6">
    <source>
        <dbReference type="ARBA" id="ARBA00069051"/>
    </source>
</evidence>
<organism evidence="9 10">
    <name type="scientific">Macrosiphum euphorbiae</name>
    <name type="common">potato aphid</name>
    <dbReference type="NCBI Taxonomy" id="13131"/>
    <lineage>
        <taxon>Eukaryota</taxon>
        <taxon>Metazoa</taxon>
        <taxon>Ecdysozoa</taxon>
        <taxon>Arthropoda</taxon>
        <taxon>Hexapoda</taxon>
        <taxon>Insecta</taxon>
        <taxon>Pterygota</taxon>
        <taxon>Neoptera</taxon>
        <taxon>Paraneoptera</taxon>
        <taxon>Hemiptera</taxon>
        <taxon>Sternorrhyncha</taxon>
        <taxon>Aphidomorpha</taxon>
        <taxon>Aphidoidea</taxon>
        <taxon>Aphididae</taxon>
        <taxon>Macrosiphini</taxon>
        <taxon>Macrosiphum</taxon>
    </lineage>
</organism>
<dbReference type="SUPFAM" id="SSF53137">
    <property type="entry name" value="Translational machinery components"/>
    <property type="match status" value="1"/>
</dbReference>
<comment type="subcellular location">
    <subcellularLocation>
        <location evidence="1">Mitochondrion</location>
    </subcellularLocation>
</comment>
<dbReference type="AlphaFoldDB" id="A0AAV0VMP0"/>
<evidence type="ECO:0000256" key="4">
    <source>
        <dbReference type="ARBA" id="ARBA00023128"/>
    </source>
</evidence>
<dbReference type="Gene3D" id="3.30.420.80">
    <property type="entry name" value="Ribosomal protein S11"/>
    <property type="match status" value="1"/>
</dbReference>
<accession>A0AAV0VMP0</accession>
<dbReference type="GO" id="GO:0005840">
    <property type="term" value="C:ribosome"/>
    <property type="evidence" value="ECO:0007669"/>
    <property type="project" value="UniProtKB-KW"/>
</dbReference>